<gene>
    <name evidence="1" type="ORF">F0L74_20095</name>
</gene>
<keyword evidence="2" id="KW-1185">Reference proteome</keyword>
<reference evidence="1 2" key="2">
    <citation type="submission" date="2019-09" db="EMBL/GenBank/DDBJ databases">
        <authorList>
            <person name="Jin C."/>
        </authorList>
    </citation>
    <scope>NUCLEOTIDE SEQUENCE [LARGE SCALE GENOMIC DNA]</scope>
    <source>
        <strain evidence="1 2">BN140078</strain>
    </source>
</reference>
<organism evidence="1 2">
    <name type="scientific">Chitinophaga agrisoli</name>
    <dbReference type="NCBI Taxonomy" id="2607653"/>
    <lineage>
        <taxon>Bacteria</taxon>
        <taxon>Pseudomonadati</taxon>
        <taxon>Bacteroidota</taxon>
        <taxon>Chitinophagia</taxon>
        <taxon>Chitinophagales</taxon>
        <taxon>Chitinophagaceae</taxon>
        <taxon>Chitinophaga</taxon>
    </lineage>
</organism>
<evidence type="ECO:0000313" key="1">
    <source>
        <dbReference type="EMBL" id="KAA2238528.1"/>
    </source>
</evidence>
<comment type="caution">
    <text evidence="1">The sequence shown here is derived from an EMBL/GenBank/DDBJ whole genome shotgun (WGS) entry which is preliminary data.</text>
</comment>
<proteinExistence type="predicted"/>
<reference evidence="1 2" key="1">
    <citation type="submission" date="2019-09" db="EMBL/GenBank/DDBJ databases">
        <title>Chitinophaga ginsengihumi sp. nov., isolated from soil of ginseng rhizosphere.</title>
        <authorList>
            <person name="Lee J."/>
        </authorList>
    </citation>
    <scope>NUCLEOTIDE SEQUENCE [LARGE SCALE GENOMIC DNA]</scope>
    <source>
        <strain evidence="1 2">BN140078</strain>
    </source>
</reference>
<protein>
    <submittedName>
        <fullName evidence="1">Uncharacterized protein</fullName>
    </submittedName>
</protein>
<dbReference type="Proteomes" id="UP000324611">
    <property type="component" value="Unassembled WGS sequence"/>
</dbReference>
<sequence length="240" mass="27362">MNDLLALTIAAHGGLPRWEQFDNISARLLVGGVTWPMKGHPGVMDDLHVTVDLKKEWASHSPFIQTDWHTVFEPGRVAIEDANGTVVEELANPRASFKGHTVETPWTRLQLAYFAGYAMWTYFNAPFNFIQPGYEVSELELWEENGETWRRLRVQFPENVATHGAVQVFYIDKTGLIRRHDYDVDVLGGASAVHYTDDYVDVNGIKIATKRRVYVRKEDNTPLLPEPLLVSVDLKEIELR</sequence>
<evidence type="ECO:0000313" key="2">
    <source>
        <dbReference type="Proteomes" id="UP000324611"/>
    </source>
</evidence>
<name>A0A5B2VIQ9_9BACT</name>
<dbReference type="RefSeq" id="WP_149839708.1">
    <property type="nucleotide sequence ID" value="NZ_VUOC01000004.1"/>
</dbReference>
<dbReference type="AlphaFoldDB" id="A0A5B2VIQ9"/>
<accession>A0A5B2VIQ9</accession>
<dbReference type="EMBL" id="VUOC01000004">
    <property type="protein sequence ID" value="KAA2238528.1"/>
    <property type="molecule type" value="Genomic_DNA"/>
</dbReference>